<sequence length="161" mass="18113">MSPPSIYHVLSGAWILLNNTVRYDNGTEGPSTGPTGPHDIGFLHYTSTGYMAANFMSSVPEHRPLNISWPRKETDRDIDWAQIGLHTFTYAGPYSVNPWNETHGNLTHGPLVYAGMPYMVGTKQSRNYTLLERGDMLRVTARQDSNNSTGRLIFRRGKRTN</sequence>
<protein>
    <recommendedName>
        <fullName evidence="1">Lipocalin-like domain-containing protein</fullName>
    </recommendedName>
</protein>
<dbReference type="RefSeq" id="XP_033652478.1">
    <property type="nucleotide sequence ID" value="XM_033801050.1"/>
</dbReference>
<dbReference type="Proteomes" id="UP000800097">
    <property type="component" value="Unassembled WGS sequence"/>
</dbReference>
<name>A0A6A6JI58_WESOR</name>
<dbReference type="AlphaFoldDB" id="A0A6A6JI58"/>
<gene>
    <name evidence="2" type="ORF">EI97DRAFT_459889</name>
</gene>
<organism evidence="2 3">
    <name type="scientific">Westerdykella ornata</name>
    <dbReference type="NCBI Taxonomy" id="318751"/>
    <lineage>
        <taxon>Eukaryota</taxon>
        <taxon>Fungi</taxon>
        <taxon>Dikarya</taxon>
        <taxon>Ascomycota</taxon>
        <taxon>Pezizomycotina</taxon>
        <taxon>Dothideomycetes</taxon>
        <taxon>Pleosporomycetidae</taxon>
        <taxon>Pleosporales</taxon>
        <taxon>Sporormiaceae</taxon>
        <taxon>Westerdykella</taxon>
    </lineage>
</organism>
<dbReference type="OrthoDB" id="3904217at2759"/>
<dbReference type="EMBL" id="ML986500">
    <property type="protein sequence ID" value="KAF2274939.1"/>
    <property type="molecule type" value="Genomic_DNA"/>
</dbReference>
<accession>A0A6A6JI58</accession>
<evidence type="ECO:0000313" key="2">
    <source>
        <dbReference type="EMBL" id="KAF2274939.1"/>
    </source>
</evidence>
<evidence type="ECO:0000259" key="1">
    <source>
        <dbReference type="Pfam" id="PF13924"/>
    </source>
</evidence>
<dbReference type="Pfam" id="PF13924">
    <property type="entry name" value="Lipocalin_5"/>
    <property type="match status" value="1"/>
</dbReference>
<keyword evidence="3" id="KW-1185">Reference proteome</keyword>
<proteinExistence type="predicted"/>
<dbReference type="GeneID" id="54554225"/>
<evidence type="ECO:0000313" key="3">
    <source>
        <dbReference type="Proteomes" id="UP000800097"/>
    </source>
</evidence>
<dbReference type="InterPro" id="IPR024311">
    <property type="entry name" value="Lipocalin-like"/>
</dbReference>
<reference evidence="2" key="1">
    <citation type="journal article" date="2020" name="Stud. Mycol.">
        <title>101 Dothideomycetes genomes: a test case for predicting lifestyles and emergence of pathogens.</title>
        <authorList>
            <person name="Haridas S."/>
            <person name="Albert R."/>
            <person name="Binder M."/>
            <person name="Bloem J."/>
            <person name="Labutti K."/>
            <person name="Salamov A."/>
            <person name="Andreopoulos B."/>
            <person name="Baker S."/>
            <person name="Barry K."/>
            <person name="Bills G."/>
            <person name="Bluhm B."/>
            <person name="Cannon C."/>
            <person name="Castanera R."/>
            <person name="Culley D."/>
            <person name="Daum C."/>
            <person name="Ezra D."/>
            <person name="Gonzalez J."/>
            <person name="Henrissat B."/>
            <person name="Kuo A."/>
            <person name="Liang C."/>
            <person name="Lipzen A."/>
            <person name="Lutzoni F."/>
            <person name="Magnuson J."/>
            <person name="Mondo S."/>
            <person name="Nolan M."/>
            <person name="Ohm R."/>
            <person name="Pangilinan J."/>
            <person name="Park H.-J."/>
            <person name="Ramirez L."/>
            <person name="Alfaro M."/>
            <person name="Sun H."/>
            <person name="Tritt A."/>
            <person name="Yoshinaga Y."/>
            <person name="Zwiers L.-H."/>
            <person name="Turgeon B."/>
            <person name="Goodwin S."/>
            <person name="Spatafora J."/>
            <person name="Crous P."/>
            <person name="Grigoriev I."/>
        </authorList>
    </citation>
    <scope>NUCLEOTIDE SEQUENCE</scope>
    <source>
        <strain evidence="2">CBS 379.55</strain>
    </source>
</reference>
<feature type="domain" description="Lipocalin-like" evidence="1">
    <location>
        <begin position="12"/>
        <end position="156"/>
    </location>
</feature>